<comment type="caution">
    <text evidence="1">The sequence shown here is derived from an EMBL/GenBank/DDBJ whole genome shotgun (WGS) entry which is preliminary data.</text>
</comment>
<sequence length="73" mass="8955">MFFRRKGWLRNEHDERLLVQLESLKEHWMVQKSIIEKSVEPSDEVLFELKLAESKYFFLLREAKTRQIFIGKK</sequence>
<organism evidence="1 2">
    <name type="scientific">Litchfieldia luteola</name>
    <dbReference type="NCBI Taxonomy" id="682179"/>
    <lineage>
        <taxon>Bacteria</taxon>
        <taxon>Bacillati</taxon>
        <taxon>Bacillota</taxon>
        <taxon>Bacilli</taxon>
        <taxon>Bacillales</taxon>
        <taxon>Bacillaceae</taxon>
        <taxon>Litchfieldia</taxon>
    </lineage>
</organism>
<proteinExistence type="predicted"/>
<evidence type="ECO:0000313" key="1">
    <source>
        <dbReference type="EMBL" id="MBE4907797.1"/>
    </source>
</evidence>
<evidence type="ECO:0000313" key="2">
    <source>
        <dbReference type="Proteomes" id="UP001516662"/>
    </source>
</evidence>
<name>A0ABR9QH18_9BACI</name>
<keyword evidence="2" id="KW-1185">Reference proteome</keyword>
<dbReference type="Proteomes" id="UP001516662">
    <property type="component" value="Unassembled WGS sequence"/>
</dbReference>
<dbReference type="InterPro" id="IPR019644">
    <property type="entry name" value="DUF2508"/>
</dbReference>
<protein>
    <submittedName>
        <fullName evidence="1">YaaL family protein</fullName>
    </submittedName>
</protein>
<dbReference type="Pfam" id="PF10704">
    <property type="entry name" value="DUF2508"/>
    <property type="match status" value="1"/>
</dbReference>
<dbReference type="EMBL" id="JADCLJ010000017">
    <property type="protein sequence ID" value="MBE4907797.1"/>
    <property type="molecule type" value="Genomic_DNA"/>
</dbReference>
<reference evidence="1 2" key="1">
    <citation type="submission" date="2020-10" db="EMBL/GenBank/DDBJ databases">
        <title>Bacillus sp. HD4P25, an endophyte from a halophyte.</title>
        <authorList>
            <person name="Sun J.-Q."/>
        </authorList>
    </citation>
    <scope>NUCLEOTIDE SEQUENCE [LARGE SCALE GENOMIC DNA]</scope>
    <source>
        <strain evidence="1 2">YIM 93174</strain>
    </source>
</reference>
<gene>
    <name evidence="1" type="ORF">IMZ08_06985</name>
</gene>
<accession>A0ABR9QH18</accession>
<dbReference type="RefSeq" id="WP_193535270.1">
    <property type="nucleotide sequence ID" value="NZ_JADCLJ010000017.1"/>
</dbReference>